<dbReference type="Gene3D" id="1.10.150.240">
    <property type="entry name" value="Putative phosphatase, domain 2"/>
    <property type="match status" value="1"/>
</dbReference>
<dbReference type="PANTHER" id="PTHR43481:SF4">
    <property type="entry name" value="GLYCEROL-1-PHOSPHATE PHOSPHOHYDROLASE 1-RELATED"/>
    <property type="match status" value="1"/>
</dbReference>
<dbReference type="InterPro" id="IPR023198">
    <property type="entry name" value="PGP-like_dom2"/>
</dbReference>
<organism evidence="1 2">
    <name type="scientific">Terriglobus roseus</name>
    <dbReference type="NCBI Taxonomy" id="392734"/>
    <lineage>
        <taxon>Bacteria</taxon>
        <taxon>Pseudomonadati</taxon>
        <taxon>Acidobacteriota</taxon>
        <taxon>Terriglobia</taxon>
        <taxon>Terriglobales</taxon>
        <taxon>Acidobacteriaceae</taxon>
        <taxon>Terriglobus</taxon>
    </lineage>
</organism>
<dbReference type="Gene3D" id="3.40.50.1000">
    <property type="entry name" value="HAD superfamily/HAD-like"/>
    <property type="match status" value="1"/>
</dbReference>
<dbReference type="GO" id="GO:0050308">
    <property type="term" value="F:sugar-phosphatase activity"/>
    <property type="evidence" value="ECO:0007669"/>
    <property type="project" value="TreeGrafter"/>
</dbReference>
<accession>A0A1H4QCA6</accession>
<dbReference type="Pfam" id="PF00702">
    <property type="entry name" value="Hydrolase"/>
    <property type="match status" value="1"/>
</dbReference>
<dbReference type="PANTHER" id="PTHR43481">
    <property type="entry name" value="FRUCTOSE-1-PHOSPHATE PHOSPHATASE"/>
    <property type="match status" value="1"/>
</dbReference>
<dbReference type="SUPFAM" id="SSF56784">
    <property type="entry name" value="HAD-like"/>
    <property type="match status" value="1"/>
</dbReference>
<dbReference type="InterPro" id="IPR036412">
    <property type="entry name" value="HAD-like_sf"/>
</dbReference>
<dbReference type="OrthoDB" id="9797743at2"/>
<gene>
    <name evidence="1" type="ORF">SAMN05443244_2827</name>
</gene>
<dbReference type="InterPro" id="IPR051806">
    <property type="entry name" value="HAD-like_SPP"/>
</dbReference>
<dbReference type="SFLD" id="SFLDS00003">
    <property type="entry name" value="Haloacid_Dehalogenase"/>
    <property type="match status" value="1"/>
</dbReference>
<dbReference type="NCBIfam" id="TIGR01509">
    <property type="entry name" value="HAD-SF-IA-v3"/>
    <property type="match status" value="1"/>
</dbReference>
<dbReference type="InterPro" id="IPR023214">
    <property type="entry name" value="HAD_sf"/>
</dbReference>
<dbReference type="EMBL" id="FNSD01000001">
    <property type="protein sequence ID" value="SEC17170.1"/>
    <property type="molecule type" value="Genomic_DNA"/>
</dbReference>
<dbReference type="AlphaFoldDB" id="A0A1H4QCA6"/>
<name>A0A1H4QCA6_9BACT</name>
<evidence type="ECO:0000313" key="1">
    <source>
        <dbReference type="EMBL" id="SEC17170.1"/>
    </source>
</evidence>
<proteinExistence type="predicted"/>
<dbReference type="SFLD" id="SFLDG01129">
    <property type="entry name" value="C1.5:_HAD__Beta-PGM__Phosphata"/>
    <property type="match status" value="1"/>
</dbReference>
<dbReference type="RefSeq" id="WP_074654616.1">
    <property type="nucleotide sequence ID" value="NZ_FNSD01000001.1"/>
</dbReference>
<evidence type="ECO:0000313" key="2">
    <source>
        <dbReference type="Proteomes" id="UP000182409"/>
    </source>
</evidence>
<dbReference type="InterPro" id="IPR006439">
    <property type="entry name" value="HAD-SF_hydro_IA"/>
</dbReference>
<dbReference type="Proteomes" id="UP000182409">
    <property type="component" value="Unassembled WGS sequence"/>
</dbReference>
<protein>
    <submittedName>
        <fullName evidence="1">Sugar-phosphatase</fullName>
    </submittedName>
</protein>
<sequence length="230" mass="24656">MAAVTTGAKAFLFDLDGVLISSIASATRCWRRWAIMHDVPNAENFVLPHGVPARDIVQMLRPDLDADAGLRIIEDMEIEDVGDIQVLPGVMDLLTKLPQERWAIVTSCTERLLRGRLSAAGLPWPKNLVTADMVTKGKPDPEPYRRGAEMLGFAPEECIVAEDAVVGVKAGLAAGCRVLAVLSSTPRAELKAATWTARSLAVVKVKVQDEGLQVTIPLARKISGAVPAAS</sequence>
<reference evidence="1 2" key="1">
    <citation type="submission" date="2016-10" db="EMBL/GenBank/DDBJ databases">
        <authorList>
            <person name="de Groot N.N."/>
        </authorList>
    </citation>
    <scope>NUCLEOTIDE SEQUENCE [LARGE SCALE GENOMIC DNA]</scope>
    <source>
        <strain evidence="1 2">AB35.6</strain>
    </source>
</reference>